<proteinExistence type="inferred from homology"/>
<dbReference type="OrthoDB" id="10253878at2759"/>
<dbReference type="Proteomes" id="UP000327013">
    <property type="component" value="Unassembled WGS sequence"/>
</dbReference>
<protein>
    <recommendedName>
        <fullName evidence="3">Ubiquinol-cytochrome c chaperone domain-containing protein</fullName>
    </recommendedName>
</protein>
<organism evidence="4 5">
    <name type="scientific">Carpinus fangiana</name>
    <dbReference type="NCBI Taxonomy" id="176857"/>
    <lineage>
        <taxon>Eukaryota</taxon>
        <taxon>Viridiplantae</taxon>
        <taxon>Streptophyta</taxon>
        <taxon>Embryophyta</taxon>
        <taxon>Tracheophyta</taxon>
        <taxon>Spermatophyta</taxon>
        <taxon>Magnoliopsida</taxon>
        <taxon>eudicotyledons</taxon>
        <taxon>Gunneridae</taxon>
        <taxon>Pentapetalae</taxon>
        <taxon>rosids</taxon>
        <taxon>fabids</taxon>
        <taxon>Fagales</taxon>
        <taxon>Betulaceae</taxon>
        <taxon>Carpinus</taxon>
    </lineage>
</organism>
<comment type="caution">
    <text evidence="4">The sequence shown here is derived from an EMBL/GenBank/DDBJ whole genome shotgun (WGS) entry which is preliminary data.</text>
</comment>
<dbReference type="GO" id="GO:0005739">
    <property type="term" value="C:mitochondrion"/>
    <property type="evidence" value="ECO:0007669"/>
    <property type="project" value="TreeGrafter"/>
</dbReference>
<evidence type="ECO:0000313" key="5">
    <source>
        <dbReference type="Proteomes" id="UP000327013"/>
    </source>
</evidence>
<dbReference type="PANTHER" id="PTHR12184:SF1">
    <property type="entry name" value="UBIQUINOL-CYTOCHROME-C REDUCTASE COMPLEX ASSEMBLY FACTOR 1"/>
    <property type="match status" value="1"/>
</dbReference>
<reference evidence="4 5" key="1">
    <citation type="submission" date="2019-06" db="EMBL/GenBank/DDBJ databases">
        <title>A chromosomal-level reference genome of Carpinus fangiana (Coryloideae, Betulaceae).</title>
        <authorList>
            <person name="Yang X."/>
            <person name="Wang Z."/>
            <person name="Zhang L."/>
            <person name="Hao G."/>
            <person name="Liu J."/>
            <person name="Yang Y."/>
        </authorList>
    </citation>
    <scope>NUCLEOTIDE SEQUENCE [LARGE SCALE GENOMIC DNA]</scope>
    <source>
        <strain evidence="4">Cfa_2016G</strain>
        <tissue evidence="4">Leaf</tissue>
    </source>
</reference>
<gene>
    <name evidence="4" type="ORF">FH972_023501</name>
</gene>
<accession>A0A5N6KVC6</accession>
<feature type="compositionally biased region" description="Polar residues" evidence="2">
    <location>
        <begin position="58"/>
        <end position="80"/>
    </location>
</feature>
<evidence type="ECO:0000256" key="1">
    <source>
        <dbReference type="ARBA" id="ARBA00006407"/>
    </source>
</evidence>
<dbReference type="InterPro" id="IPR007129">
    <property type="entry name" value="Ubiqinol_cyt_c_chaperone_CPB3"/>
</dbReference>
<evidence type="ECO:0000256" key="2">
    <source>
        <dbReference type="SAM" id="MobiDB-lite"/>
    </source>
</evidence>
<feature type="domain" description="Ubiquinol-cytochrome c chaperone" evidence="3">
    <location>
        <begin position="137"/>
        <end position="277"/>
    </location>
</feature>
<keyword evidence="5" id="KW-1185">Reference proteome</keyword>
<dbReference type="AlphaFoldDB" id="A0A5N6KVC6"/>
<comment type="similarity">
    <text evidence="1">Belongs to the CBP3 family.</text>
</comment>
<dbReference type="EMBL" id="VIBQ01000014">
    <property type="protein sequence ID" value="KAB8349474.1"/>
    <property type="molecule type" value="Genomic_DNA"/>
</dbReference>
<evidence type="ECO:0000313" key="4">
    <source>
        <dbReference type="EMBL" id="KAB8349474.1"/>
    </source>
</evidence>
<evidence type="ECO:0000259" key="3">
    <source>
        <dbReference type="Pfam" id="PF03981"/>
    </source>
</evidence>
<name>A0A5N6KVC6_9ROSI</name>
<sequence>MASSAPCKACLRVLRQHARTSSAELRLFRHISSTSLPPQRLLRASFILSRPSRRTFADATTPNEPTQSPTPISVRDSGSATAPLDNVDLTRASCTTLFKECARQADYSIPQAFIANAEIPKTTAGEDLGEGTGWWYEALRLTPTFNTWAQITFLHMYLLTVRMRYFSAEDAQRWQQQLHDAFFLEAEHRMNIFHGISSRAIRNRYLKELYNQWRGVLGAYDEGLIKGDAVLGTAVWRNIFKADENADWRDVALVVSFMRRGLRALDKAGDATIATALVRFGTPLTERAIVEEESRGLKAPFGLEDEQMLVKLKSEAKETDSK</sequence>
<feature type="region of interest" description="Disordered" evidence="2">
    <location>
        <begin position="54"/>
        <end position="80"/>
    </location>
</feature>
<dbReference type="PANTHER" id="PTHR12184">
    <property type="entry name" value="UBIQUINOL-CYTOCHROME C REDUCTASE COMPLEX ASSEMBLY FACTOR 1 FAMILY MEMBER"/>
    <property type="match status" value="1"/>
</dbReference>
<dbReference type="Pfam" id="PF03981">
    <property type="entry name" value="Ubiq_cyt_C_chap"/>
    <property type="match status" value="1"/>
</dbReference>
<dbReference type="InterPro" id="IPR021150">
    <property type="entry name" value="Ubiq_cyt_c_chap"/>
</dbReference>
<dbReference type="GO" id="GO:0034551">
    <property type="term" value="P:mitochondrial respiratory chain complex III assembly"/>
    <property type="evidence" value="ECO:0007669"/>
    <property type="project" value="TreeGrafter"/>
</dbReference>